<name>A0A100VJ21_PAEAM</name>
<evidence type="ECO:0000313" key="1">
    <source>
        <dbReference type="EMBL" id="GAS80669.1"/>
    </source>
</evidence>
<accession>A0A100VJ21</accession>
<comment type="caution">
    <text evidence="1">The sequence shown here is derived from an EMBL/GenBank/DDBJ whole genome shotgun (WGS) entry which is preliminary data.</text>
</comment>
<dbReference type="AlphaFoldDB" id="A0A100VJ21"/>
<reference evidence="2" key="2">
    <citation type="submission" date="2016-01" db="EMBL/GenBank/DDBJ databases">
        <title>Draft Genome Sequence of Paenibacillus amylolyticus Heshi-A3 that Was Isolated from Fermented Rice Bran with Aging Salted Mackerel, Which Was Named Heshiko as Traditional Fermented Seafood in Japan.</title>
        <authorList>
            <person name="Akuzawa S."/>
            <person name="Nakagawa J."/>
            <person name="Kanekatsu T."/>
            <person name="Kubota E."/>
            <person name="Ohtake R."/>
            <person name="Suzuki T."/>
            <person name="Kanesaki Y."/>
        </authorList>
    </citation>
    <scope>NUCLEOTIDE SEQUENCE [LARGE SCALE GENOMIC DNA]</scope>
    <source>
        <strain evidence="2">Heshi-A3</strain>
    </source>
</reference>
<evidence type="ECO:0000313" key="2">
    <source>
        <dbReference type="Proteomes" id="UP000069697"/>
    </source>
</evidence>
<organism evidence="1 2">
    <name type="scientific">Paenibacillus amylolyticus</name>
    <dbReference type="NCBI Taxonomy" id="1451"/>
    <lineage>
        <taxon>Bacteria</taxon>
        <taxon>Bacillati</taxon>
        <taxon>Bacillota</taxon>
        <taxon>Bacilli</taxon>
        <taxon>Bacillales</taxon>
        <taxon>Paenibacillaceae</taxon>
        <taxon>Paenibacillus</taxon>
    </lineage>
</organism>
<sequence length="63" mass="7643">MLGHVMNLMRKDFIRFKKFLNGLALFDSEIMYSQINWRWIEEGFKIGMEWCSEYTTCLLVMVQ</sequence>
<protein>
    <submittedName>
        <fullName evidence="1">Uncharacterized protein</fullName>
    </submittedName>
</protein>
<gene>
    <name evidence="1" type="ORF">PAHA3_0740</name>
</gene>
<reference evidence="1 2" key="1">
    <citation type="journal article" date="2016" name="Genome Announc.">
        <title>Draft Genome Sequence of Paenibacillus amylolyticus Heshi-A3, Isolated from Fermented Rice Bran in a Japanese Fermented Seafood Dish.</title>
        <authorList>
            <person name="Akuzawa S."/>
            <person name="Nagaoka J."/>
            <person name="Kanekatsu M."/>
            <person name="Kubota E."/>
            <person name="Ohtake R."/>
            <person name="Suzuki T."/>
            <person name="Kanesaki Y."/>
        </authorList>
    </citation>
    <scope>NUCLEOTIDE SEQUENCE [LARGE SCALE GENOMIC DNA]</scope>
    <source>
        <strain evidence="1 2">Heshi-A3</strain>
    </source>
</reference>
<dbReference type="Proteomes" id="UP000069697">
    <property type="component" value="Unassembled WGS sequence"/>
</dbReference>
<dbReference type="EMBL" id="BCNV01000001">
    <property type="protein sequence ID" value="GAS80669.1"/>
    <property type="molecule type" value="Genomic_DNA"/>
</dbReference>
<proteinExistence type="predicted"/>